<protein>
    <submittedName>
        <fullName evidence="9">WRKY protein</fullName>
    </submittedName>
</protein>
<dbReference type="GO" id="GO:0043565">
    <property type="term" value="F:sequence-specific DNA binding"/>
    <property type="evidence" value="ECO:0007669"/>
    <property type="project" value="InterPro"/>
</dbReference>
<evidence type="ECO:0000256" key="6">
    <source>
        <dbReference type="ARBA" id="ARBA00023242"/>
    </source>
</evidence>
<feature type="compositionally biased region" description="Low complexity" evidence="7">
    <location>
        <begin position="233"/>
        <end position="256"/>
    </location>
</feature>
<name>A0A0D5YAF9_SALMI</name>
<dbReference type="GO" id="GO:0003700">
    <property type="term" value="F:DNA-binding transcription factor activity"/>
    <property type="evidence" value="ECO:0007669"/>
    <property type="project" value="InterPro"/>
</dbReference>
<dbReference type="PROSITE" id="PS50811">
    <property type="entry name" value="WRKY"/>
    <property type="match status" value="1"/>
</dbReference>
<comment type="subcellular location">
    <subcellularLocation>
        <location evidence="1">Nucleus</location>
    </subcellularLocation>
</comment>
<dbReference type="Pfam" id="PF03106">
    <property type="entry name" value="WRKY"/>
    <property type="match status" value="1"/>
</dbReference>
<evidence type="ECO:0000256" key="4">
    <source>
        <dbReference type="ARBA" id="ARBA00023125"/>
    </source>
</evidence>
<dbReference type="InterPro" id="IPR003657">
    <property type="entry name" value="WRKY_dom"/>
</dbReference>
<keyword evidence="3" id="KW-0805">Transcription regulation</keyword>
<evidence type="ECO:0000313" key="9">
    <source>
        <dbReference type="EMBL" id="AKA27913.1"/>
    </source>
</evidence>
<dbReference type="PANTHER" id="PTHR31221:SF42">
    <property type="entry name" value="WRKY TRANSCRIPTION FACTOR 49-RELATED"/>
    <property type="match status" value="1"/>
</dbReference>
<dbReference type="Gene3D" id="2.20.25.80">
    <property type="entry name" value="WRKY domain"/>
    <property type="match status" value="1"/>
</dbReference>
<dbReference type="FunFam" id="2.20.25.80:FF:000006">
    <property type="entry name" value="WRKY transcription factor"/>
    <property type="match status" value="1"/>
</dbReference>
<dbReference type="SMART" id="SM00774">
    <property type="entry name" value="WRKY"/>
    <property type="match status" value="1"/>
</dbReference>
<organism evidence="9">
    <name type="scientific">Salvia miltiorrhiza</name>
    <name type="common">Chinese sage</name>
    <dbReference type="NCBI Taxonomy" id="226208"/>
    <lineage>
        <taxon>Eukaryota</taxon>
        <taxon>Viridiplantae</taxon>
        <taxon>Streptophyta</taxon>
        <taxon>Embryophyta</taxon>
        <taxon>Tracheophyta</taxon>
        <taxon>Spermatophyta</taxon>
        <taxon>Magnoliopsida</taxon>
        <taxon>eudicotyledons</taxon>
        <taxon>Gunneridae</taxon>
        <taxon>Pentapetalae</taxon>
        <taxon>asterids</taxon>
        <taxon>lamiids</taxon>
        <taxon>Lamiales</taxon>
        <taxon>Lamiaceae</taxon>
        <taxon>Nepetoideae</taxon>
        <taxon>Mentheae</taxon>
        <taxon>Salviinae</taxon>
        <taxon>Salvia</taxon>
        <taxon>Salvia incertae sedis</taxon>
    </lineage>
</organism>
<evidence type="ECO:0000256" key="1">
    <source>
        <dbReference type="ARBA" id="ARBA00004123"/>
    </source>
</evidence>
<accession>A0A0D5YAF9</accession>
<dbReference type="InterPro" id="IPR036576">
    <property type="entry name" value="WRKY_dom_sf"/>
</dbReference>
<keyword evidence="4" id="KW-0238">DNA-binding</keyword>
<evidence type="ECO:0000256" key="7">
    <source>
        <dbReference type="SAM" id="MobiDB-lite"/>
    </source>
</evidence>
<feature type="domain" description="WRKY" evidence="8">
    <location>
        <begin position="107"/>
        <end position="172"/>
    </location>
</feature>
<dbReference type="SUPFAM" id="SSF118290">
    <property type="entry name" value="WRKY DNA-binding domain"/>
    <property type="match status" value="1"/>
</dbReference>
<evidence type="ECO:0000256" key="5">
    <source>
        <dbReference type="ARBA" id="ARBA00023163"/>
    </source>
</evidence>
<evidence type="ECO:0000256" key="3">
    <source>
        <dbReference type="ARBA" id="ARBA00023015"/>
    </source>
</evidence>
<keyword evidence="6" id="KW-0539">Nucleus</keyword>
<keyword evidence="2" id="KW-0677">Repeat</keyword>
<dbReference type="GO" id="GO:0005634">
    <property type="term" value="C:nucleus"/>
    <property type="evidence" value="ECO:0007669"/>
    <property type="project" value="UniProtKB-SubCell"/>
</dbReference>
<keyword evidence="5" id="KW-0804">Transcription</keyword>
<dbReference type="PANTHER" id="PTHR31221">
    <property type="entry name" value="WRKY TRANSCRIPTION FACTOR PROTEIN 1-RELATED"/>
    <property type="match status" value="1"/>
</dbReference>
<feature type="region of interest" description="Disordered" evidence="7">
    <location>
        <begin position="233"/>
        <end position="258"/>
    </location>
</feature>
<evidence type="ECO:0000256" key="2">
    <source>
        <dbReference type="ARBA" id="ARBA00022737"/>
    </source>
</evidence>
<reference evidence="9" key="1">
    <citation type="journal article" date="2015" name="BMC Genomics">
        <title>Molecular cloning and expression analysis of WRKY transcription factor genes in Salvia miltiorrhiza.</title>
        <authorList>
            <person name="Li C."/>
            <person name="Li D."/>
            <person name="Shao F."/>
            <person name="Lu S."/>
        </authorList>
    </citation>
    <scope>NUCLEOTIDE SEQUENCE</scope>
</reference>
<proteinExistence type="evidence at transcript level"/>
<sequence length="268" mass="30226">MMDELLKLREGSEDDELVRELLDELSPLFMQPYNMESASIFSSAAYSAPMADEIETDSSYSSNGIHGLGHGDYKSEADRISMLEKSYLSKANIHDNINKYTLRIKNCGSVMADDGYKWRKYGQKSIKNSPNPRSYYRCTNPRCNAKKQVERSIEDSETLIITYEGLHLHYTYPFLLLNNQQPDPPFKKHKGPRADPKAHDYAAQTENGLEKMSQQGLLEDVVPLTIRKPLVMDATSSHSSSSTSHDRSSQPSSPASTNSFTYSYLGLM</sequence>
<dbReference type="InterPro" id="IPR044810">
    <property type="entry name" value="WRKY_plant"/>
</dbReference>
<dbReference type="AlphaFoldDB" id="A0A0D5YAF9"/>
<gene>
    <name evidence="9" type="primary">WRKY47</name>
</gene>
<evidence type="ECO:0000259" key="8">
    <source>
        <dbReference type="PROSITE" id="PS50811"/>
    </source>
</evidence>
<dbReference type="EMBL" id="KM823170">
    <property type="protein sequence ID" value="AKA27913.1"/>
    <property type="molecule type" value="mRNA"/>
</dbReference>